<dbReference type="Pfam" id="PF11213">
    <property type="entry name" value="DUF3006"/>
    <property type="match status" value="1"/>
</dbReference>
<reference evidence="1" key="1">
    <citation type="submission" date="2015-02" db="EMBL/GenBank/DDBJ databases">
        <title>A novel member of the family Ruminococcaceae isolated from human feces.</title>
        <authorList>
            <person name="Shkoporov A.N."/>
            <person name="Chaplin A.V."/>
            <person name="Motuzova O.V."/>
            <person name="Kafarskaia L.I."/>
            <person name="Khokhlova E.V."/>
            <person name="Efimov B.A."/>
        </authorList>
    </citation>
    <scope>NUCLEOTIDE SEQUENCE [LARGE SCALE GENOMIC DNA]</scope>
    <source>
        <strain evidence="1">585-1</strain>
    </source>
</reference>
<protein>
    <recommendedName>
        <fullName evidence="3">DUF3006 domain-containing protein</fullName>
    </recommendedName>
</protein>
<evidence type="ECO:0000313" key="2">
    <source>
        <dbReference type="Proteomes" id="UP000032483"/>
    </source>
</evidence>
<comment type="caution">
    <text evidence="1">The sequence shown here is derived from an EMBL/GenBank/DDBJ whole genome shotgun (WGS) entry which is preliminary data.</text>
</comment>
<gene>
    <name evidence="1" type="ORF">TQ39_11505</name>
</gene>
<dbReference type="Proteomes" id="UP000032483">
    <property type="component" value="Unassembled WGS sequence"/>
</dbReference>
<dbReference type="EMBL" id="JXXK01000016">
    <property type="protein sequence ID" value="KJF39522.1"/>
    <property type="molecule type" value="Genomic_DNA"/>
</dbReference>
<dbReference type="AlphaFoldDB" id="A0A0D8IXW5"/>
<dbReference type="GeneID" id="42857204"/>
<dbReference type="RefSeq" id="WP_050005616.1">
    <property type="nucleotide sequence ID" value="NZ_CAUBPW010000017.1"/>
</dbReference>
<sequence length="81" mass="8509">MYYSVDALENGTARLVDDAGGSAFVPAADLPPGAAQGDVLEQRDGVWSAAPEETKRRKARAALLLQQILERKNAPGNGGSE</sequence>
<accession>A0A0D8IXW5</accession>
<evidence type="ECO:0008006" key="3">
    <source>
        <dbReference type="Google" id="ProtNLM"/>
    </source>
</evidence>
<proteinExistence type="predicted"/>
<evidence type="ECO:0000313" key="1">
    <source>
        <dbReference type="EMBL" id="KJF39522.1"/>
    </source>
</evidence>
<keyword evidence="2" id="KW-1185">Reference proteome</keyword>
<dbReference type="InterPro" id="IPR021377">
    <property type="entry name" value="DUF3006"/>
</dbReference>
<name>A0A0D8IXW5_9FIRM</name>
<organism evidence="1 2">
    <name type="scientific">Ruthenibacterium lactatiformans</name>
    <dbReference type="NCBI Taxonomy" id="1550024"/>
    <lineage>
        <taxon>Bacteria</taxon>
        <taxon>Bacillati</taxon>
        <taxon>Bacillota</taxon>
        <taxon>Clostridia</taxon>
        <taxon>Eubacteriales</taxon>
        <taxon>Oscillospiraceae</taxon>
        <taxon>Ruthenibacterium</taxon>
    </lineage>
</organism>